<feature type="compositionally biased region" description="Basic and acidic residues" evidence="1">
    <location>
        <begin position="8"/>
        <end position="20"/>
    </location>
</feature>
<feature type="region of interest" description="Disordered" evidence="1">
    <location>
        <begin position="1"/>
        <end position="38"/>
    </location>
</feature>
<name>A0ABP5D7D9_9MICO</name>
<dbReference type="RefSeq" id="WP_344059556.1">
    <property type="nucleotide sequence ID" value="NZ_BAAAPU010000004.1"/>
</dbReference>
<reference evidence="3" key="1">
    <citation type="journal article" date="2019" name="Int. J. Syst. Evol. Microbiol.">
        <title>The Global Catalogue of Microorganisms (GCM) 10K type strain sequencing project: providing services to taxonomists for standard genome sequencing and annotation.</title>
        <authorList>
            <consortium name="The Broad Institute Genomics Platform"/>
            <consortium name="The Broad Institute Genome Sequencing Center for Infectious Disease"/>
            <person name="Wu L."/>
            <person name="Ma J."/>
        </authorList>
    </citation>
    <scope>NUCLEOTIDE SEQUENCE [LARGE SCALE GENOMIC DNA]</scope>
    <source>
        <strain evidence="3">JCM 15628</strain>
    </source>
</reference>
<organism evidence="2 3">
    <name type="scientific">Terrabacter lapilli</name>
    <dbReference type="NCBI Taxonomy" id="436231"/>
    <lineage>
        <taxon>Bacteria</taxon>
        <taxon>Bacillati</taxon>
        <taxon>Actinomycetota</taxon>
        <taxon>Actinomycetes</taxon>
        <taxon>Micrococcales</taxon>
        <taxon>Intrasporangiaceae</taxon>
        <taxon>Terrabacter</taxon>
    </lineage>
</organism>
<accession>A0ABP5D7D9</accession>
<keyword evidence="3" id="KW-1185">Reference proteome</keyword>
<comment type="caution">
    <text evidence="2">The sequence shown here is derived from an EMBL/GenBank/DDBJ whole genome shotgun (WGS) entry which is preliminary data.</text>
</comment>
<dbReference type="Proteomes" id="UP001500013">
    <property type="component" value="Unassembled WGS sequence"/>
</dbReference>
<dbReference type="EMBL" id="BAAAPU010000004">
    <property type="protein sequence ID" value="GAA1973800.1"/>
    <property type="molecule type" value="Genomic_DNA"/>
</dbReference>
<protein>
    <submittedName>
        <fullName evidence="2">Uncharacterized protein</fullName>
    </submittedName>
</protein>
<evidence type="ECO:0000313" key="2">
    <source>
        <dbReference type="EMBL" id="GAA1973800.1"/>
    </source>
</evidence>
<evidence type="ECO:0000313" key="3">
    <source>
        <dbReference type="Proteomes" id="UP001500013"/>
    </source>
</evidence>
<proteinExistence type="predicted"/>
<sequence length="71" mass="7916">MMIATAGPRDDREEHRDRARGSARTMGMNANRNTRMPMAKAKDILRMAAPTEMPMASTRATIIVARTNADR</sequence>
<gene>
    <name evidence="2" type="ORF">GCM10009817_12450</name>
</gene>
<evidence type="ECO:0000256" key="1">
    <source>
        <dbReference type="SAM" id="MobiDB-lite"/>
    </source>
</evidence>